<gene>
    <name evidence="2" type="ORF">LY79DRAFT_211797</name>
</gene>
<evidence type="ECO:0000256" key="1">
    <source>
        <dbReference type="SAM" id="Phobius"/>
    </source>
</evidence>
<dbReference type="RefSeq" id="XP_060419851.1">
    <property type="nucleotide sequence ID" value="XM_060551541.1"/>
</dbReference>
<dbReference type="EMBL" id="JAHLJV010000003">
    <property type="protein sequence ID" value="KAK1599189.1"/>
    <property type="molecule type" value="Genomic_DNA"/>
</dbReference>
<evidence type="ECO:0000313" key="3">
    <source>
        <dbReference type="Proteomes" id="UP001230504"/>
    </source>
</evidence>
<evidence type="ECO:0000313" key="2">
    <source>
        <dbReference type="EMBL" id="KAK1599189.1"/>
    </source>
</evidence>
<reference evidence="2" key="1">
    <citation type="submission" date="2021-06" db="EMBL/GenBank/DDBJ databases">
        <title>Comparative genomics, transcriptomics and evolutionary studies reveal genomic signatures of adaptation to plant cell wall in hemibiotrophic fungi.</title>
        <authorList>
            <consortium name="DOE Joint Genome Institute"/>
            <person name="Baroncelli R."/>
            <person name="Diaz J.F."/>
            <person name="Benocci T."/>
            <person name="Peng M."/>
            <person name="Battaglia E."/>
            <person name="Haridas S."/>
            <person name="Andreopoulos W."/>
            <person name="Labutti K."/>
            <person name="Pangilinan J."/>
            <person name="Floch G.L."/>
            <person name="Makela M.R."/>
            <person name="Henrissat B."/>
            <person name="Grigoriev I.V."/>
            <person name="Crouch J.A."/>
            <person name="De Vries R.P."/>
            <person name="Sukno S.A."/>
            <person name="Thon M.R."/>
        </authorList>
    </citation>
    <scope>NUCLEOTIDE SEQUENCE</scope>
    <source>
        <strain evidence="2">CBS 125086</strain>
    </source>
</reference>
<name>A0AAD8QDR7_9PEZI</name>
<keyword evidence="1" id="KW-1133">Transmembrane helix</keyword>
<protein>
    <submittedName>
        <fullName evidence="2">Uncharacterized protein</fullName>
    </submittedName>
</protein>
<keyword evidence="1" id="KW-0812">Transmembrane</keyword>
<keyword evidence="1" id="KW-0472">Membrane</keyword>
<dbReference type="GeneID" id="85435781"/>
<dbReference type="AlphaFoldDB" id="A0AAD8QDR7"/>
<proteinExistence type="predicted"/>
<accession>A0AAD8QDR7</accession>
<feature type="transmembrane region" description="Helical" evidence="1">
    <location>
        <begin position="49"/>
        <end position="69"/>
    </location>
</feature>
<sequence length="77" mass="8839">MATRSSSSSATSLLLTLSLFLHIRLYEYGYRVFLPVSRKQASPPDCPLPALFFFLFFFFFSPDSQLVSLTSSSRYRK</sequence>
<dbReference type="Proteomes" id="UP001230504">
    <property type="component" value="Unassembled WGS sequence"/>
</dbReference>
<comment type="caution">
    <text evidence="2">The sequence shown here is derived from an EMBL/GenBank/DDBJ whole genome shotgun (WGS) entry which is preliminary data.</text>
</comment>
<organism evidence="2 3">
    <name type="scientific">Colletotrichum navitas</name>
    <dbReference type="NCBI Taxonomy" id="681940"/>
    <lineage>
        <taxon>Eukaryota</taxon>
        <taxon>Fungi</taxon>
        <taxon>Dikarya</taxon>
        <taxon>Ascomycota</taxon>
        <taxon>Pezizomycotina</taxon>
        <taxon>Sordariomycetes</taxon>
        <taxon>Hypocreomycetidae</taxon>
        <taxon>Glomerellales</taxon>
        <taxon>Glomerellaceae</taxon>
        <taxon>Colletotrichum</taxon>
        <taxon>Colletotrichum graminicola species complex</taxon>
    </lineage>
</organism>
<keyword evidence="3" id="KW-1185">Reference proteome</keyword>